<evidence type="ECO:0000313" key="1">
    <source>
        <dbReference type="EMBL" id="OWR55649.1"/>
    </source>
</evidence>
<organism evidence="1 2">
    <name type="scientific">Danaus plexippus plexippus</name>
    <dbReference type="NCBI Taxonomy" id="278856"/>
    <lineage>
        <taxon>Eukaryota</taxon>
        <taxon>Metazoa</taxon>
        <taxon>Ecdysozoa</taxon>
        <taxon>Arthropoda</taxon>
        <taxon>Hexapoda</taxon>
        <taxon>Insecta</taxon>
        <taxon>Pterygota</taxon>
        <taxon>Neoptera</taxon>
        <taxon>Endopterygota</taxon>
        <taxon>Lepidoptera</taxon>
        <taxon>Glossata</taxon>
        <taxon>Ditrysia</taxon>
        <taxon>Papilionoidea</taxon>
        <taxon>Nymphalidae</taxon>
        <taxon>Danainae</taxon>
        <taxon>Danaini</taxon>
        <taxon>Danaina</taxon>
        <taxon>Danaus</taxon>
        <taxon>Danaus</taxon>
    </lineage>
</organism>
<evidence type="ECO:0000313" key="2">
    <source>
        <dbReference type="Proteomes" id="UP000007151"/>
    </source>
</evidence>
<protein>
    <submittedName>
        <fullName evidence="1">Uncharacterized protein</fullName>
    </submittedName>
</protein>
<name>A0A212FPJ8_DANPL</name>
<accession>A0A212FPJ8</accession>
<dbReference type="KEGG" id="dpl:KGM_200371A"/>
<reference evidence="1 2" key="1">
    <citation type="journal article" date="2011" name="Cell">
        <title>The monarch butterfly genome yields insights into long-distance migration.</title>
        <authorList>
            <person name="Zhan S."/>
            <person name="Merlin C."/>
            <person name="Boore J.L."/>
            <person name="Reppert S.M."/>
        </authorList>
    </citation>
    <scope>NUCLEOTIDE SEQUENCE [LARGE SCALE GENOMIC DNA]</scope>
    <source>
        <strain evidence="1">F-2</strain>
    </source>
</reference>
<dbReference type="EMBL" id="AGBW02002246">
    <property type="protein sequence ID" value="OWR55649.1"/>
    <property type="molecule type" value="Genomic_DNA"/>
</dbReference>
<dbReference type="InParanoid" id="A0A212FPJ8"/>
<comment type="caution">
    <text evidence="1">The sequence shown here is derived from an EMBL/GenBank/DDBJ whole genome shotgun (WGS) entry which is preliminary data.</text>
</comment>
<keyword evidence="2" id="KW-1185">Reference proteome</keyword>
<dbReference type="Proteomes" id="UP000007151">
    <property type="component" value="Unassembled WGS sequence"/>
</dbReference>
<sequence>MKTVLKASELVPSRE</sequence>
<feature type="non-terminal residue" evidence="1">
    <location>
        <position position="15"/>
    </location>
</feature>
<gene>
    <name evidence="1" type="ORF">KGM_200371A</name>
</gene>
<proteinExistence type="predicted"/>